<dbReference type="PATRIC" id="fig|864069.3.peg.6509"/>
<dbReference type="Proteomes" id="UP000003947">
    <property type="component" value="Unassembled WGS sequence"/>
</dbReference>
<feature type="domain" description="Transposase IS701-like DDE" evidence="1">
    <location>
        <begin position="2"/>
        <end position="142"/>
    </location>
</feature>
<evidence type="ECO:0000259" key="1">
    <source>
        <dbReference type="Pfam" id="PF13546"/>
    </source>
</evidence>
<evidence type="ECO:0000313" key="2">
    <source>
        <dbReference type="EMBL" id="EIM25350.1"/>
    </source>
</evidence>
<dbReference type="EMBL" id="JH660647">
    <property type="protein sequence ID" value="EIM25350.1"/>
    <property type="molecule type" value="Genomic_DNA"/>
</dbReference>
<dbReference type="eggNOG" id="COG5659">
    <property type="taxonomic scope" value="Bacteria"/>
</dbReference>
<dbReference type="InterPro" id="IPR038721">
    <property type="entry name" value="IS701-like_DDE_dom"/>
</dbReference>
<dbReference type="Pfam" id="PF13546">
    <property type="entry name" value="DDE_5"/>
    <property type="match status" value="1"/>
</dbReference>
<dbReference type="InterPro" id="IPR039365">
    <property type="entry name" value="IS701-like"/>
</dbReference>
<gene>
    <name evidence="2" type="ORF">MicloDRAFT_00060760</name>
</gene>
<dbReference type="HOGENOM" id="CLU_996820_0_0_5"/>
<name>I4YN08_9HYPH</name>
<organism evidence="2 3">
    <name type="scientific">Microvirga lotononidis</name>
    <dbReference type="NCBI Taxonomy" id="864069"/>
    <lineage>
        <taxon>Bacteria</taxon>
        <taxon>Pseudomonadati</taxon>
        <taxon>Pseudomonadota</taxon>
        <taxon>Alphaproteobacteria</taxon>
        <taxon>Hyphomicrobiales</taxon>
        <taxon>Methylobacteriaceae</taxon>
        <taxon>Microvirga</taxon>
    </lineage>
</organism>
<reference evidence="2 3" key="1">
    <citation type="submission" date="2012-02" db="EMBL/GenBank/DDBJ databases">
        <title>Improved High-Quality Draft sequence of Microvirga sp. WSM3557.</title>
        <authorList>
            <consortium name="US DOE Joint Genome Institute"/>
            <person name="Lucas S."/>
            <person name="Han J."/>
            <person name="Lapidus A."/>
            <person name="Cheng J.-F."/>
            <person name="Goodwin L."/>
            <person name="Pitluck S."/>
            <person name="Peters L."/>
            <person name="Zhang X."/>
            <person name="Detter J.C."/>
            <person name="Han C."/>
            <person name="Tapia R."/>
            <person name="Land M."/>
            <person name="Hauser L."/>
            <person name="Kyrpides N."/>
            <person name="Ivanova N."/>
            <person name="Pagani I."/>
            <person name="Brau L."/>
            <person name="Yates R."/>
            <person name="O'Hara G."/>
            <person name="Rui T."/>
            <person name="Howieson J."/>
            <person name="Reeve W."/>
            <person name="Woyke T."/>
        </authorList>
    </citation>
    <scope>NUCLEOTIDE SEQUENCE [LARGE SCALE GENOMIC DNA]</scope>
    <source>
        <strain evidence="2 3">WSM3557</strain>
    </source>
</reference>
<dbReference type="AlphaFoldDB" id="I4YN08"/>
<accession>I4YN08</accession>
<dbReference type="PANTHER" id="PTHR33627">
    <property type="entry name" value="TRANSPOSASE"/>
    <property type="match status" value="1"/>
</dbReference>
<dbReference type="STRING" id="864069.MicloDRAFT_00060760"/>
<proteinExistence type="predicted"/>
<protein>
    <recommendedName>
        <fullName evidence="1">Transposase IS701-like DDE domain-containing protein</fullName>
    </recommendedName>
</protein>
<keyword evidence="3" id="KW-1185">Reference proteome</keyword>
<dbReference type="PANTHER" id="PTHR33627:SF1">
    <property type="entry name" value="TRANSPOSASE"/>
    <property type="match status" value="1"/>
</dbReference>
<sequence length="279" mass="30598">MPVPLVLRLFLPETWIKDPERLQRAGVPEAFWGERSEPETALAELQRVMQAGVSFGAVLADAGYGISAPFRQALSALGLRWAVGTVRIQKVYPADVQMIASATTRGRPRKTLLPDAEAASAEAMLASAPWRRVTWRRGTKGPLQAKFAADREAAATLGAGVSRSACARDASRFFHSASTLDRRAHLRVADPQPAFSEGLGAPLGYHRDVDLPRDEPPHDQEISPCSHLNFRTSSSLLPCRAKRRRFPCQPLNVDLTPKGNHARKALWCAATELCPYSTR</sequence>
<evidence type="ECO:0000313" key="3">
    <source>
        <dbReference type="Proteomes" id="UP000003947"/>
    </source>
</evidence>